<dbReference type="SUPFAM" id="SSF48371">
    <property type="entry name" value="ARM repeat"/>
    <property type="match status" value="1"/>
</dbReference>
<protein>
    <submittedName>
        <fullName evidence="2">Uncharacterized protein</fullName>
    </submittedName>
</protein>
<dbReference type="VEuPathDB" id="GiardiaDB:GL50803_87774"/>
<gene>
    <name evidence="2" type="ORF">GL50803_0087774</name>
</gene>
<proteinExistence type="predicted"/>
<sequence>MLNSLTEADVCDRGYCTRIVSELWTLEQGACGDREYLFLCRLLLEPSCITQVDSSGDSTTQLCGLTQDPFCRELASKALSLLLRHGYLRSFLRTLRGVPTPHRCELLALLCSFPCIQEHVVTPMVMEMWAIDRAMTLRAIIQLGYNARRHATKPILDLLDPSTSYNHTITYAQQDLVATALIKLFAFRHLCSVIKDERGEVADRSFRVACLQALARDIKINASSCDVCATSEFPCSIECPYNCKITISDTSGCTYTITDDTIVLCYEELCLYLELLHEKLAICENAVWRSLEGPSSHKAHLTTSPSESRRASSRTSRANSLHLGDLDITKHTTNVSASQSMNDEQLDRSEKRLTSSFCQLRTLSDKTYLLLLTSLKSSMQSSNEGVVSSAISAMTSILCSLADSSSTSTSSARVYKRLQSIHAIQFIECVLDAIFHPSDSVKEVAVISLGLLLVRYLQYVHKTVAMGLFYSILNLSTTNQHPKVRNFCLLTIKYVYSNVSISPQDLLLKQEDVQHFITLFSSASSSKLLVAECICLTNREGRQFLMQTARQDINARNRVLCINALKCFAIAAVEEDELIDLKHCLASLLADSSALVQASALDLYGHLYFLVTSEPSEELSQAGARASTSILSDLSSIDKQHLMRFTATPIITTKSFSTTISEKLRDVHFYLNADLLGSLLKVLQDYVSPNIVCALLVDGILLHKKREKVLLPLLDLFSVYQPDNIRGYITLYHDTVEVQIYKLFDKRFPYDSSEVIEYAVGLIAKDSNLISMVMTLSKRRTGSQIFADWCRRILQLMEEVI</sequence>
<keyword evidence="3" id="KW-1185">Reference proteome</keyword>
<dbReference type="EMBL" id="AACB03000004">
    <property type="protein sequence ID" value="KAE8302154.1"/>
    <property type="molecule type" value="Genomic_DNA"/>
</dbReference>
<name>D3KH80_GIAIC</name>
<dbReference type="AlphaFoldDB" id="D3KH80"/>
<reference evidence="2 3" key="1">
    <citation type="journal article" date="2007" name="Science">
        <title>Genomic minimalism in the early diverging intestinal parasite Giardia lamblia.</title>
        <authorList>
            <person name="Morrison H.G."/>
            <person name="McArthur A.G."/>
            <person name="Gillin F.D."/>
            <person name="Aley S.B."/>
            <person name="Adam R.D."/>
            <person name="Olsen G.J."/>
            <person name="Best A.A."/>
            <person name="Cande W.Z."/>
            <person name="Chen F."/>
            <person name="Cipriano M.J."/>
            <person name="Davids B.J."/>
            <person name="Dawson S.C."/>
            <person name="Elmendorf H.G."/>
            <person name="Hehl A.B."/>
            <person name="Holder M.E."/>
            <person name="Huse S.M."/>
            <person name="Kim U.U."/>
            <person name="Lasek-Nesselquist E."/>
            <person name="Manning G."/>
            <person name="Nigam A."/>
            <person name="Nixon J.E."/>
            <person name="Palm D."/>
            <person name="Passamaneck N.E."/>
            <person name="Prabhu A."/>
            <person name="Reich C.I."/>
            <person name="Reiner D.S."/>
            <person name="Samuelson J."/>
            <person name="Svard S.G."/>
            <person name="Sogin M.L."/>
        </authorList>
    </citation>
    <scope>NUCLEOTIDE SEQUENCE [LARGE SCALE GENOMIC DNA]</scope>
    <source>
        <strain evidence="2 3">WB C6</strain>
    </source>
</reference>
<comment type="caution">
    <text evidence="2">The sequence shown here is derived from an EMBL/GenBank/DDBJ whole genome shotgun (WGS) entry which is preliminary data.</text>
</comment>
<evidence type="ECO:0000256" key="1">
    <source>
        <dbReference type="SAM" id="MobiDB-lite"/>
    </source>
</evidence>
<dbReference type="InterPro" id="IPR011989">
    <property type="entry name" value="ARM-like"/>
</dbReference>
<evidence type="ECO:0000313" key="2">
    <source>
        <dbReference type="EMBL" id="KAE8302154.1"/>
    </source>
</evidence>
<dbReference type="Gene3D" id="1.25.10.10">
    <property type="entry name" value="Leucine-rich Repeat Variant"/>
    <property type="match status" value="1"/>
</dbReference>
<dbReference type="OMA" id="IFADWCR"/>
<dbReference type="InterPro" id="IPR016024">
    <property type="entry name" value="ARM-type_fold"/>
</dbReference>
<evidence type="ECO:0000313" key="3">
    <source>
        <dbReference type="Proteomes" id="UP000001548"/>
    </source>
</evidence>
<organism evidence="2 3">
    <name type="scientific">Giardia intestinalis (strain ATCC 50803 / WB clone C6)</name>
    <name type="common">Giardia lamblia</name>
    <dbReference type="NCBI Taxonomy" id="184922"/>
    <lineage>
        <taxon>Eukaryota</taxon>
        <taxon>Metamonada</taxon>
        <taxon>Diplomonadida</taxon>
        <taxon>Hexamitidae</taxon>
        <taxon>Giardiinae</taxon>
        <taxon>Giardia</taxon>
    </lineage>
</organism>
<accession>D3KH80</accession>
<dbReference type="HOGENOM" id="CLU_351425_0_0_1"/>
<dbReference type="Proteomes" id="UP000001548">
    <property type="component" value="Unassembled WGS sequence"/>
</dbReference>
<feature type="region of interest" description="Disordered" evidence="1">
    <location>
        <begin position="295"/>
        <end position="318"/>
    </location>
</feature>